<dbReference type="AlphaFoldDB" id="I3E1U0"/>
<dbReference type="Proteomes" id="UP000010523">
    <property type="component" value="Unassembled WGS sequence"/>
</dbReference>
<evidence type="ECO:0000313" key="2">
    <source>
        <dbReference type="EMBL" id="EIJ80461.1"/>
    </source>
</evidence>
<dbReference type="InterPro" id="IPR024047">
    <property type="entry name" value="MM3350-like_sf"/>
</dbReference>
<proteinExistence type="predicted"/>
<dbReference type="eggNOG" id="COG4974">
    <property type="taxonomic scope" value="Bacteria"/>
</dbReference>
<dbReference type="STRING" id="997296.PB1_08877"/>
<dbReference type="PANTHER" id="PTHR41878">
    <property type="entry name" value="LEXA REPRESSOR-RELATED"/>
    <property type="match status" value="1"/>
</dbReference>
<protein>
    <submittedName>
        <fullName evidence="2">Plasmid pRiA4b ORF-3 family protein</fullName>
    </submittedName>
</protein>
<dbReference type="PATRIC" id="fig|997296.3.peg.1885"/>
<dbReference type="PANTHER" id="PTHR41878:SF1">
    <property type="entry name" value="TNPR PROTEIN"/>
    <property type="match status" value="1"/>
</dbReference>
<reference evidence="2 3" key="1">
    <citation type="journal article" date="2012" name="Appl. Environ. Microbiol.">
        <title>Genome Sequence of Thermotolerant Bacillus methanolicus: Features and Regulation Related to Methylotrophy and Production of L-Lysine and L-Glutamate from Methanol.</title>
        <authorList>
            <person name="Heggeset T.M."/>
            <person name="Krog A."/>
            <person name="Balzer S."/>
            <person name="Wentzel A."/>
            <person name="Ellingsen T.E."/>
            <person name="Brautaset T."/>
        </authorList>
    </citation>
    <scope>NUCLEOTIDE SEQUENCE [LARGE SCALE GENOMIC DNA]</scope>
    <source>
        <strain evidence="2 3">PB1</strain>
    </source>
</reference>
<name>I3E1U0_BACMT</name>
<dbReference type="Pfam" id="PF07929">
    <property type="entry name" value="PRiA4_ORF3"/>
    <property type="match status" value="1"/>
</dbReference>
<sequence length="244" mass="28878">MNLQQLLSNYIKDFKRTENYENLSPSEKKEMDKLLISAIEAATSSRLLTLYQLKISLKGIRPPIWRRILVPSNITFHQLHDIIQTTMGWGNYHLYSFEINDFLIEIPDEEQDFGFFFPTFRETADSRRERLRNWLDEENQKITYTYDFGDNWEHTITVEKIEQAEENLKHPICLKGKRACPPEDVGGVYSYLSIIDALKKNSKESTNTEIDEYEEELLEWYGDFDPEAFDLEEINKALKKIKFV</sequence>
<accession>I3E1U0</accession>
<dbReference type="SUPFAM" id="SSF159941">
    <property type="entry name" value="MM3350-like"/>
    <property type="match status" value="1"/>
</dbReference>
<evidence type="ECO:0000259" key="1">
    <source>
        <dbReference type="Pfam" id="PF07929"/>
    </source>
</evidence>
<keyword evidence="3" id="KW-1185">Reference proteome</keyword>
<dbReference type="RefSeq" id="WP_003351917.1">
    <property type="nucleotide sequence ID" value="NZ_AFEU01000002.1"/>
</dbReference>
<feature type="domain" description="Plasmid pRiA4b Orf3-like" evidence="1">
    <location>
        <begin position="50"/>
        <end position="233"/>
    </location>
</feature>
<evidence type="ECO:0000313" key="3">
    <source>
        <dbReference type="Proteomes" id="UP000010523"/>
    </source>
</evidence>
<comment type="caution">
    <text evidence="2">The sequence shown here is derived from an EMBL/GenBank/DDBJ whole genome shotgun (WGS) entry which is preliminary data.</text>
</comment>
<organism evidence="2 3">
    <name type="scientific">Bacillus methanolicus PB1</name>
    <dbReference type="NCBI Taxonomy" id="997296"/>
    <lineage>
        <taxon>Bacteria</taxon>
        <taxon>Bacillati</taxon>
        <taxon>Bacillota</taxon>
        <taxon>Bacilli</taxon>
        <taxon>Bacillales</taxon>
        <taxon>Bacillaceae</taxon>
        <taxon>Bacillus</taxon>
    </lineage>
</organism>
<dbReference type="InterPro" id="IPR012912">
    <property type="entry name" value="Plasmid_pRiA4b_Orf3-like"/>
</dbReference>
<dbReference type="Gene3D" id="3.10.290.30">
    <property type="entry name" value="MM3350-like"/>
    <property type="match status" value="1"/>
</dbReference>
<dbReference type="EMBL" id="AFEU01000002">
    <property type="protein sequence ID" value="EIJ80461.1"/>
    <property type="molecule type" value="Genomic_DNA"/>
</dbReference>
<gene>
    <name evidence="2" type="ORF">PB1_08877</name>
</gene>